<dbReference type="KEGG" id="mmyr:MXMO3_02207"/>
<evidence type="ECO:0000256" key="1">
    <source>
        <dbReference type="ARBA" id="ARBA00022490"/>
    </source>
</evidence>
<feature type="binding site" evidence="8">
    <location>
        <begin position="8"/>
        <end position="10"/>
    </location>
    <ligand>
        <name>GTP</name>
        <dbReference type="ChEBI" id="CHEBI:37565"/>
    </ligand>
</feature>
<feature type="binding site" evidence="8">
    <location>
        <position position="65"/>
    </location>
    <ligand>
        <name>GTP</name>
        <dbReference type="ChEBI" id="CHEBI:37565"/>
    </ligand>
</feature>
<dbReference type="GO" id="GO:0006777">
    <property type="term" value="P:Mo-molybdopterin cofactor biosynthetic process"/>
    <property type="evidence" value="ECO:0007669"/>
    <property type="project" value="UniProtKB-KW"/>
</dbReference>
<dbReference type="PANTHER" id="PTHR19136">
    <property type="entry name" value="MOLYBDENUM COFACTOR GUANYLYLTRANSFERASE"/>
    <property type="match status" value="1"/>
</dbReference>
<proteinExistence type="inferred from homology"/>
<keyword evidence="6 8" id="KW-0342">GTP-binding</keyword>
<keyword evidence="11" id="KW-1185">Reference proteome</keyword>
<dbReference type="Pfam" id="PF12804">
    <property type="entry name" value="NTP_transf_3"/>
    <property type="match status" value="1"/>
</dbReference>
<dbReference type="EC" id="2.7.7.77" evidence="8"/>
<evidence type="ECO:0000259" key="9">
    <source>
        <dbReference type="Pfam" id="PF12804"/>
    </source>
</evidence>
<evidence type="ECO:0000313" key="10">
    <source>
        <dbReference type="EMBL" id="AVX04725.1"/>
    </source>
</evidence>
<comment type="cofactor">
    <cofactor evidence="8">
        <name>Mg(2+)</name>
        <dbReference type="ChEBI" id="CHEBI:18420"/>
    </cofactor>
</comment>
<evidence type="ECO:0000256" key="5">
    <source>
        <dbReference type="ARBA" id="ARBA00022842"/>
    </source>
</evidence>
<evidence type="ECO:0000256" key="4">
    <source>
        <dbReference type="ARBA" id="ARBA00022741"/>
    </source>
</evidence>
<dbReference type="SUPFAM" id="SSF53448">
    <property type="entry name" value="Nucleotide-diphospho-sugar transferases"/>
    <property type="match status" value="1"/>
</dbReference>
<dbReference type="GO" id="GO:0061603">
    <property type="term" value="F:molybdenum cofactor guanylyltransferase activity"/>
    <property type="evidence" value="ECO:0007669"/>
    <property type="project" value="UniProtKB-EC"/>
</dbReference>
<keyword evidence="10" id="KW-0548">Nucleotidyltransferase</keyword>
<sequence>MDIFGIILGGGNGVRLGGVDKARLRLSGNTLLQHVTARLESQCNSIVAVGIDPQRIGVNLPAISDVFQPPIGPLGGIYTGALWAKSQTKDIAKSWILTAPVDGPLFPKDFFSRASAIDSGHGPIIGRFGANLYPVCGLWPLAHALKIADLHKQQSGNAIRPVLSALDAQELDFEPFYQQNPFINANKIGDLLQLAARIDG</sequence>
<dbReference type="STRING" id="1122213.GCA_000423365_02526"/>
<dbReference type="AlphaFoldDB" id="A0A2R4MFK3"/>
<keyword evidence="4 8" id="KW-0547">Nucleotide-binding</keyword>
<evidence type="ECO:0000313" key="11">
    <source>
        <dbReference type="Proteomes" id="UP000258927"/>
    </source>
</evidence>
<dbReference type="GO" id="GO:0005525">
    <property type="term" value="F:GTP binding"/>
    <property type="evidence" value="ECO:0007669"/>
    <property type="project" value="UniProtKB-UniRule"/>
</dbReference>
<comment type="subunit">
    <text evidence="8">Monomer.</text>
</comment>
<reference evidence="10 11" key="1">
    <citation type="submission" date="2017-05" db="EMBL/GenBank/DDBJ databases">
        <title>Genome Analysis of Maritalea myrionectae HL2708#5.</title>
        <authorList>
            <consortium name="Cotde Inc.-PKNU"/>
            <person name="Jang D."/>
            <person name="Oh H.-M."/>
        </authorList>
    </citation>
    <scope>NUCLEOTIDE SEQUENCE [LARGE SCALE GENOMIC DNA]</scope>
    <source>
        <strain evidence="10 11">HL2708#5</strain>
    </source>
</reference>
<dbReference type="InterPro" id="IPR029044">
    <property type="entry name" value="Nucleotide-diphossugar_trans"/>
</dbReference>
<dbReference type="HAMAP" id="MF_00316">
    <property type="entry name" value="MobA"/>
    <property type="match status" value="1"/>
</dbReference>
<evidence type="ECO:0000256" key="2">
    <source>
        <dbReference type="ARBA" id="ARBA00022679"/>
    </source>
</evidence>
<feature type="binding site" evidence="8">
    <location>
        <position position="102"/>
    </location>
    <ligand>
        <name>GTP</name>
        <dbReference type="ChEBI" id="CHEBI:37565"/>
    </ligand>
</feature>
<feature type="binding site" evidence="8">
    <location>
        <position position="21"/>
    </location>
    <ligand>
        <name>GTP</name>
        <dbReference type="ChEBI" id="CHEBI:37565"/>
    </ligand>
</feature>
<comment type="domain">
    <text evidence="8">The N-terminal domain determines nucleotide recognition and specific binding, while the C-terminal domain determines the specific binding to the target protein.</text>
</comment>
<feature type="binding site" evidence="8">
    <location>
        <position position="102"/>
    </location>
    <ligand>
        <name>Mg(2+)</name>
        <dbReference type="ChEBI" id="CHEBI:18420"/>
    </ligand>
</feature>
<comment type="subcellular location">
    <subcellularLocation>
        <location evidence="8">Cytoplasm</location>
    </subcellularLocation>
</comment>
<protein>
    <recommendedName>
        <fullName evidence="8">Molybdenum cofactor guanylyltransferase</fullName>
        <shortName evidence="8">MoCo guanylyltransferase</shortName>
        <ecNumber evidence="8">2.7.7.77</ecNumber>
    </recommendedName>
    <alternativeName>
        <fullName evidence="8">GTP:molybdopterin guanylyltransferase</fullName>
    </alternativeName>
    <alternativeName>
        <fullName evidence="8">Mo-MPT guanylyltransferase</fullName>
    </alternativeName>
    <alternativeName>
        <fullName evidence="8">Molybdopterin guanylyltransferase</fullName>
    </alternativeName>
    <alternativeName>
        <fullName evidence="8">Molybdopterin-guanine dinucleotide synthase</fullName>
        <shortName evidence="8">MGD synthase</shortName>
    </alternativeName>
</protein>
<organism evidence="10 11">
    <name type="scientific">Maritalea myrionectae</name>
    <dbReference type="NCBI Taxonomy" id="454601"/>
    <lineage>
        <taxon>Bacteria</taxon>
        <taxon>Pseudomonadati</taxon>
        <taxon>Pseudomonadota</taxon>
        <taxon>Alphaproteobacteria</taxon>
        <taxon>Hyphomicrobiales</taxon>
        <taxon>Devosiaceae</taxon>
        <taxon>Maritalea</taxon>
    </lineage>
</organism>
<gene>
    <name evidence="8" type="primary">mobA</name>
    <name evidence="10" type="ORF">MXMO3_02207</name>
</gene>
<evidence type="ECO:0000256" key="3">
    <source>
        <dbReference type="ARBA" id="ARBA00022723"/>
    </source>
</evidence>
<comment type="similarity">
    <text evidence="8">Belongs to the MobA family.</text>
</comment>
<comment type="caution">
    <text evidence="8">Lacks conserved residue(s) required for the propagation of feature annotation.</text>
</comment>
<evidence type="ECO:0000256" key="7">
    <source>
        <dbReference type="ARBA" id="ARBA00023150"/>
    </source>
</evidence>
<dbReference type="RefSeq" id="WP_117395882.1">
    <property type="nucleotide sequence ID" value="NZ_CP021330.1"/>
</dbReference>
<dbReference type="InterPro" id="IPR025877">
    <property type="entry name" value="MobA-like_NTP_Trfase"/>
</dbReference>
<keyword evidence="1 8" id="KW-0963">Cytoplasm</keyword>
<keyword evidence="2 8" id="KW-0808">Transferase</keyword>
<accession>A0A2R4MFK3</accession>
<keyword evidence="7 8" id="KW-0501">Molybdenum cofactor biosynthesis</keyword>
<dbReference type="EMBL" id="CP021330">
    <property type="protein sequence ID" value="AVX04725.1"/>
    <property type="molecule type" value="Genomic_DNA"/>
</dbReference>
<evidence type="ECO:0000256" key="8">
    <source>
        <dbReference type="HAMAP-Rule" id="MF_00316"/>
    </source>
</evidence>
<feature type="domain" description="MobA-like NTP transferase" evidence="9">
    <location>
        <begin position="5"/>
        <end position="158"/>
    </location>
</feature>
<dbReference type="Gene3D" id="3.90.550.10">
    <property type="entry name" value="Spore Coat Polysaccharide Biosynthesis Protein SpsA, Chain A"/>
    <property type="match status" value="1"/>
</dbReference>
<keyword evidence="3 8" id="KW-0479">Metal-binding</keyword>
<name>A0A2R4MFK3_9HYPH</name>
<dbReference type="GO" id="GO:0005737">
    <property type="term" value="C:cytoplasm"/>
    <property type="evidence" value="ECO:0007669"/>
    <property type="project" value="UniProtKB-SubCell"/>
</dbReference>
<keyword evidence="5 8" id="KW-0460">Magnesium</keyword>
<evidence type="ECO:0000256" key="6">
    <source>
        <dbReference type="ARBA" id="ARBA00023134"/>
    </source>
</evidence>
<comment type="catalytic activity">
    <reaction evidence="8">
        <text>Mo-molybdopterin + GTP + H(+) = Mo-molybdopterin guanine dinucleotide + diphosphate</text>
        <dbReference type="Rhea" id="RHEA:34243"/>
        <dbReference type="ChEBI" id="CHEBI:15378"/>
        <dbReference type="ChEBI" id="CHEBI:33019"/>
        <dbReference type="ChEBI" id="CHEBI:37565"/>
        <dbReference type="ChEBI" id="CHEBI:71302"/>
        <dbReference type="ChEBI" id="CHEBI:71310"/>
        <dbReference type="EC" id="2.7.7.77"/>
    </reaction>
</comment>
<dbReference type="Proteomes" id="UP000258927">
    <property type="component" value="Chromosome"/>
</dbReference>
<dbReference type="PANTHER" id="PTHR19136:SF81">
    <property type="entry name" value="MOLYBDENUM COFACTOR GUANYLYLTRANSFERASE"/>
    <property type="match status" value="1"/>
</dbReference>
<dbReference type="GO" id="GO:0046872">
    <property type="term" value="F:metal ion binding"/>
    <property type="evidence" value="ECO:0007669"/>
    <property type="project" value="UniProtKB-KW"/>
</dbReference>
<comment type="function">
    <text evidence="8">Transfers a GMP moiety from GTP to Mo-molybdopterin (Mo-MPT) cofactor (Moco or molybdenum cofactor) to form Mo-molybdopterin guanine dinucleotide (Mo-MGD) cofactor.</text>
</comment>
<dbReference type="InterPro" id="IPR013482">
    <property type="entry name" value="Molybde_CF_guanTrfase"/>
</dbReference>